<evidence type="ECO:0000256" key="3">
    <source>
        <dbReference type="ARBA" id="ARBA00022771"/>
    </source>
</evidence>
<dbReference type="GO" id="GO:0008270">
    <property type="term" value="F:zinc ion binding"/>
    <property type="evidence" value="ECO:0007669"/>
    <property type="project" value="UniProtKB-KW"/>
</dbReference>
<protein>
    <submittedName>
        <fullName evidence="6">6-bladed beta-propeller</fullName>
    </submittedName>
</protein>
<dbReference type="Proteomes" id="UP000712673">
    <property type="component" value="Unassembled WGS sequence"/>
</dbReference>
<dbReference type="SUPFAM" id="SSF101898">
    <property type="entry name" value="NHL repeat"/>
    <property type="match status" value="1"/>
</dbReference>
<keyword evidence="3" id="KW-0863">Zinc-finger</keyword>
<dbReference type="CDD" id="cd05819">
    <property type="entry name" value="NHL"/>
    <property type="match status" value="1"/>
</dbReference>
<dbReference type="EMBL" id="VGLS01000479">
    <property type="protein sequence ID" value="MBM3225096.1"/>
    <property type="molecule type" value="Genomic_DNA"/>
</dbReference>
<keyword evidence="1" id="KW-0479">Metal-binding</keyword>
<feature type="repeat" description="NHL" evidence="5">
    <location>
        <begin position="131"/>
        <end position="170"/>
    </location>
</feature>
<feature type="repeat" description="NHL" evidence="5">
    <location>
        <begin position="80"/>
        <end position="123"/>
    </location>
</feature>
<dbReference type="PANTHER" id="PTHR24104">
    <property type="entry name" value="E3 UBIQUITIN-PROTEIN LIGASE NHLRC1-RELATED"/>
    <property type="match status" value="1"/>
</dbReference>
<dbReference type="Pfam" id="PF17170">
    <property type="entry name" value="DUF5128"/>
    <property type="match status" value="1"/>
</dbReference>
<dbReference type="PANTHER" id="PTHR24104:SF25">
    <property type="entry name" value="PROTEIN LIN-41"/>
    <property type="match status" value="1"/>
</dbReference>
<sequence>MLTQMAAGRVFDFSHAVGRGALSGMGFRLAVALAVGNGDTIYAANRGWEQVTNVPWNKTQLGTRIGKLTVGPVPGDEEVVGDFSKPGDAPGELIWPAGLALDSQENVYVTDEWLNRVSVFDKDGTFLRHWGKAGSGTGEFNGPSGLAIDAEDMLFITDSRNHRIQRYTPDGTCLTTWGGFGSAPGQFHAPWGLAVDHDGYVYVADHKNHRVQKFTADGAFVMQFGSYGTGKGQLNRPAAVAVDPDGDVYVCDWANHRVQVFGSDGTFVMSLLGDAQELSKWAKMTLAASPDSMRRRREVRTLEQEWRMAFPTAVVFDPKYDRLIISDTQRNRLQIYNKLKSYTTAARTI</sequence>
<dbReference type="AlphaFoldDB" id="A0A937W1G7"/>
<comment type="caution">
    <text evidence="6">The sequence shown here is derived from an EMBL/GenBank/DDBJ whole genome shotgun (WGS) entry which is preliminary data.</text>
</comment>
<evidence type="ECO:0000256" key="2">
    <source>
        <dbReference type="ARBA" id="ARBA00022737"/>
    </source>
</evidence>
<accession>A0A937W1G7</accession>
<feature type="repeat" description="NHL" evidence="5">
    <location>
        <begin position="221"/>
        <end position="264"/>
    </location>
</feature>
<dbReference type="InterPro" id="IPR001258">
    <property type="entry name" value="NHL_repeat"/>
</dbReference>
<dbReference type="Pfam" id="PF01436">
    <property type="entry name" value="NHL"/>
    <property type="match status" value="2"/>
</dbReference>
<dbReference type="InterPro" id="IPR050952">
    <property type="entry name" value="TRIM-NHL_E3_ligases"/>
</dbReference>
<evidence type="ECO:0000256" key="4">
    <source>
        <dbReference type="ARBA" id="ARBA00022833"/>
    </source>
</evidence>
<feature type="repeat" description="NHL" evidence="5">
    <location>
        <begin position="178"/>
        <end position="217"/>
    </location>
</feature>
<dbReference type="PROSITE" id="PS51125">
    <property type="entry name" value="NHL"/>
    <property type="match status" value="4"/>
</dbReference>
<organism evidence="6 7">
    <name type="scientific">Tectimicrobiota bacterium</name>
    <dbReference type="NCBI Taxonomy" id="2528274"/>
    <lineage>
        <taxon>Bacteria</taxon>
        <taxon>Pseudomonadati</taxon>
        <taxon>Nitrospinota/Tectimicrobiota group</taxon>
        <taxon>Candidatus Tectimicrobiota</taxon>
    </lineage>
</organism>
<proteinExistence type="predicted"/>
<dbReference type="InterPro" id="IPR011042">
    <property type="entry name" value="6-blade_b-propeller_TolB-like"/>
</dbReference>
<keyword evidence="2" id="KW-0677">Repeat</keyword>
<dbReference type="Gene3D" id="2.120.10.30">
    <property type="entry name" value="TolB, C-terminal domain"/>
    <property type="match status" value="2"/>
</dbReference>
<evidence type="ECO:0000256" key="1">
    <source>
        <dbReference type="ARBA" id="ARBA00022723"/>
    </source>
</evidence>
<evidence type="ECO:0000256" key="5">
    <source>
        <dbReference type="PROSITE-ProRule" id="PRU00504"/>
    </source>
</evidence>
<reference evidence="6" key="1">
    <citation type="submission" date="2019-03" db="EMBL/GenBank/DDBJ databases">
        <title>Lake Tanganyika Metagenome-Assembled Genomes (MAGs).</title>
        <authorList>
            <person name="Tran P."/>
        </authorList>
    </citation>
    <scope>NUCLEOTIDE SEQUENCE</scope>
    <source>
        <strain evidence="6">K_DeepCast_65m_m2_066</strain>
    </source>
</reference>
<name>A0A937W1G7_UNCTE</name>
<keyword evidence="4" id="KW-0862">Zinc</keyword>
<evidence type="ECO:0000313" key="6">
    <source>
        <dbReference type="EMBL" id="MBM3225096.1"/>
    </source>
</evidence>
<evidence type="ECO:0000313" key="7">
    <source>
        <dbReference type="Proteomes" id="UP000712673"/>
    </source>
</evidence>
<gene>
    <name evidence="6" type="ORF">FJZ47_15020</name>
</gene>
<dbReference type="FunFam" id="2.120.10.30:FF:000013">
    <property type="entry name" value="E3 ubiquitin-protein ligase TRIM71"/>
    <property type="match status" value="1"/>
</dbReference>